<gene>
    <name evidence="5" type="ORF">ABVK25_005749</name>
</gene>
<feature type="transmembrane region" description="Helical" evidence="4">
    <location>
        <begin position="472"/>
        <end position="493"/>
    </location>
</feature>
<dbReference type="SUPFAM" id="SSF117281">
    <property type="entry name" value="Kelch motif"/>
    <property type="match status" value="1"/>
</dbReference>
<evidence type="ECO:0000313" key="5">
    <source>
        <dbReference type="EMBL" id="KAL2053820.1"/>
    </source>
</evidence>
<dbReference type="Gene3D" id="2.120.10.80">
    <property type="entry name" value="Kelch-type beta propeller"/>
    <property type="match status" value="2"/>
</dbReference>
<protein>
    <recommendedName>
        <fullName evidence="7">Cell wall anchored protein</fullName>
    </recommendedName>
</protein>
<evidence type="ECO:0000256" key="3">
    <source>
        <dbReference type="SAM" id="MobiDB-lite"/>
    </source>
</evidence>
<keyword evidence="6" id="KW-1185">Reference proteome</keyword>
<dbReference type="InterPro" id="IPR015915">
    <property type="entry name" value="Kelch-typ_b-propeller"/>
</dbReference>
<keyword evidence="1" id="KW-0880">Kelch repeat</keyword>
<organism evidence="5 6">
    <name type="scientific">Lepraria finkii</name>
    <dbReference type="NCBI Taxonomy" id="1340010"/>
    <lineage>
        <taxon>Eukaryota</taxon>
        <taxon>Fungi</taxon>
        <taxon>Dikarya</taxon>
        <taxon>Ascomycota</taxon>
        <taxon>Pezizomycotina</taxon>
        <taxon>Lecanoromycetes</taxon>
        <taxon>OSLEUM clade</taxon>
        <taxon>Lecanoromycetidae</taxon>
        <taxon>Lecanorales</taxon>
        <taxon>Lecanorineae</taxon>
        <taxon>Stereocaulaceae</taxon>
        <taxon>Lepraria</taxon>
    </lineage>
</organism>
<keyword evidence="4" id="KW-1133">Transmembrane helix</keyword>
<keyword evidence="4" id="KW-0812">Transmembrane</keyword>
<evidence type="ECO:0008006" key="7">
    <source>
        <dbReference type="Google" id="ProtNLM"/>
    </source>
</evidence>
<feature type="region of interest" description="Disordered" evidence="3">
    <location>
        <begin position="603"/>
        <end position="689"/>
    </location>
</feature>
<dbReference type="InterPro" id="IPR011043">
    <property type="entry name" value="Gal_Oxase/kelch_b-propeller"/>
</dbReference>
<feature type="compositionally biased region" description="Polar residues" evidence="3">
    <location>
        <begin position="445"/>
        <end position="457"/>
    </location>
</feature>
<dbReference type="EMBL" id="JBHFEH010000018">
    <property type="protein sequence ID" value="KAL2053820.1"/>
    <property type="molecule type" value="Genomic_DNA"/>
</dbReference>
<feature type="compositionally biased region" description="Basic residues" evidence="3">
    <location>
        <begin position="664"/>
        <end position="673"/>
    </location>
</feature>
<dbReference type="Proteomes" id="UP001590951">
    <property type="component" value="Unassembled WGS sequence"/>
</dbReference>
<sequence length="689" mass="75291">MCIRFDHQSVIKHGTLYIDGGRETFINVNGTGDQVGNVTEGYNDHLIAIDMNKSWDWKTNISETALNKTANSQTGTRPPVLSRGALYHGTNEDDNIYLWGGTTSYYNTSSPGFQSPTNKQYSLWSYNIATKAWDQYDVTSGSPNRPSSGSYTDAIDQGLSFFFNGMLDSGSEIQTERFGNGIKQYLEGMIVIDTNNQTARNLSTRAVVGDMPRARGRMQYVSGIGDNGILVQIGGYQQSITNTTDSFNNGDPVPMNEIDVFDVSSYYNASTPDGTWYKQITSGATPDPRVDFCLILASATDGTSHNIYMYGGRGNEYVFYDDIWVLSLPSFTWTKVYQGTSPRYGHTCHRVGNRMITVGGAANSNYDSTPCDWETKGVGVLDMSDLTWGSVFSATDGDYGVPFHVAAVIGGGPSGGATMNQPAGGFNQSGLSALFRVPYDSGPINSTTTFPKSSNTATPPSGSRPSSRTVPIVSGLVGGIAFVSLAASLGFLYRKQICHVITGGEWPFQEMDGDQKVQHEIMTRHTCWELPVEEKPVELWSPDDRGVKPPIFSPGDWGPAQRTLSPAFFRDVKPPILSLILRDAKPLSVSPIELDARPPSFKSTVTIDITNPRPTSFKSSKRDTKTRVPSPKKAETKAPFLIPISKYTKPPLSLSPEKGDAKTLRRSPTIRRPKPLELSPTDKPLPNLP</sequence>
<feature type="region of interest" description="Disordered" evidence="3">
    <location>
        <begin position="445"/>
        <end position="468"/>
    </location>
</feature>
<dbReference type="PANTHER" id="PTHR46228:SF2">
    <property type="entry name" value="KELCH REPEAT PROTEIN (AFU_ORTHOLOGUE AFUA_4G14350)"/>
    <property type="match status" value="1"/>
</dbReference>
<comment type="caution">
    <text evidence="5">The sequence shown here is derived from an EMBL/GenBank/DDBJ whole genome shotgun (WGS) entry which is preliminary data.</text>
</comment>
<evidence type="ECO:0000313" key="6">
    <source>
        <dbReference type="Proteomes" id="UP001590951"/>
    </source>
</evidence>
<dbReference type="PANTHER" id="PTHR46228">
    <property type="entry name" value="KELCH DOMAIN-CONTAINING PROTEIN"/>
    <property type="match status" value="1"/>
</dbReference>
<dbReference type="SUPFAM" id="SSF50965">
    <property type="entry name" value="Galactose oxidase, central domain"/>
    <property type="match status" value="1"/>
</dbReference>
<keyword evidence="2" id="KW-0677">Repeat</keyword>
<reference evidence="5 6" key="1">
    <citation type="submission" date="2024-09" db="EMBL/GenBank/DDBJ databases">
        <title>Rethinking Asexuality: The Enigmatic Case of Functional Sexual Genes in Lepraria (Stereocaulaceae).</title>
        <authorList>
            <person name="Doellman M."/>
            <person name="Sun Y."/>
            <person name="Barcenas-Pena A."/>
            <person name="Lumbsch H.T."/>
            <person name="Grewe F."/>
        </authorList>
    </citation>
    <scope>NUCLEOTIDE SEQUENCE [LARGE SCALE GENOMIC DNA]</scope>
    <source>
        <strain evidence="5 6">Grewe 0041</strain>
    </source>
</reference>
<name>A0ABR4B879_9LECA</name>
<evidence type="ECO:0000256" key="4">
    <source>
        <dbReference type="SAM" id="Phobius"/>
    </source>
</evidence>
<evidence type="ECO:0000256" key="1">
    <source>
        <dbReference type="ARBA" id="ARBA00022441"/>
    </source>
</evidence>
<evidence type="ECO:0000256" key="2">
    <source>
        <dbReference type="ARBA" id="ARBA00022737"/>
    </source>
</evidence>
<dbReference type="Pfam" id="PF24681">
    <property type="entry name" value="Kelch_KLHDC2_KLHL20_DRC7"/>
    <property type="match status" value="1"/>
</dbReference>
<accession>A0ABR4B879</accession>
<keyword evidence="4" id="KW-0472">Membrane</keyword>
<proteinExistence type="predicted"/>
<feature type="compositionally biased region" description="Polar residues" evidence="3">
    <location>
        <begin position="603"/>
        <end position="618"/>
    </location>
</feature>
<feature type="compositionally biased region" description="Basic and acidic residues" evidence="3">
    <location>
        <begin position="620"/>
        <end position="636"/>
    </location>
</feature>
<feature type="compositionally biased region" description="Low complexity" evidence="3">
    <location>
        <begin position="458"/>
        <end position="468"/>
    </location>
</feature>